<protein>
    <submittedName>
        <fullName evidence="2">MarR family transcriptional regulator</fullName>
    </submittedName>
</protein>
<evidence type="ECO:0000259" key="1">
    <source>
        <dbReference type="PROSITE" id="PS50995"/>
    </source>
</evidence>
<proteinExistence type="predicted"/>
<gene>
    <name evidence="2" type="ORF">GCM10009639_10230</name>
</gene>
<sequence>MPSTSSAPSAPPSAASSYEPRWLDEEEMAAWRSFVTASNLLNRRLERQLKEDSGLSHTQYEILVHLSAAPAGSLRMTELADRLVTSKSGLTYQVTQLEKMGLVGRRSCPSDVRGVFAELTEQGDEMLREAAPGHVALVRELLIDVLTREQLAVLADGLGQVSARLRLDDAL</sequence>
<evidence type="ECO:0000313" key="2">
    <source>
        <dbReference type="EMBL" id="GAA1386418.1"/>
    </source>
</evidence>
<evidence type="ECO:0000313" key="3">
    <source>
        <dbReference type="Proteomes" id="UP001499863"/>
    </source>
</evidence>
<dbReference type="InterPro" id="IPR036388">
    <property type="entry name" value="WH-like_DNA-bd_sf"/>
</dbReference>
<name>A0ABN1XQS6_9ACTN</name>
<dbReference type="Gene3D" id="1.10.10.10">
    <property type="entry name" value="Winged helix-like DNA-binding domain superfamily/Winged helix DNA-binding domain"/>
    <property type="match status" value="1"/>
</dbReference>
<dbReference type="Proteomes" id="UP001499863">
    <property type="component" value="Unassembled WGS sequence"/>
</dbReference>
<reference evidence="2 3" key="1">
    <citation type="journal article" date="2019" name="Int. J. Syst. Evol. Microbiol.">
        <title>The Global Catalogue of Microorganisms (GCM) 10K type strain sequencing project: providing services to taxonomists for standard genome sequencing and annotation.</title>
        <authorList>
            <consortium name="The Broad Institute Genomics Platform"/>
            <consortium name="The Broad Institute Genome Sequencing Center for Infectious Disease"/>
            <person name="Wu L."/>
            <person name="Ma J."/>
        </authorList>
    </citation>
    <scope>NUCLEOTIDE SEQUENCE [LARGE SCALE GENOMIC DNA]</scope>
    <source>
        <strain evidence="2 3">JCM 12393</strain>
    </source>
</reference>
<dbReference type="InterPro" id="IPR000835">
    <property type="entry name" value="HTH_MarR-typ"/>
</dbReference>
<dbReference type="InterPro" id="IPR039422">
    <property type="entry name" value="MarR/SlyA-like"/>
</dbReference>
<dbReference type="RefSeq" id="WP_344327470.1">
    <property type="nucleotide sequence ID" value="NZ_BAAAKJ010000044.1"/>
</dbReference>
<keyword evidence="3" id="KW-1185">Reference proteome</keyword>
<dbReference type="PANTHER" id="PTHR33164:SF99">
    <property type="entry name" value="MARR FAMILY REGULATORY PROTEIN"/>
    <property type="match status" value="1"/>
</dbReference>
<accession>A0ABN1XQS6</accession>
<dbReference type="EMBL" id="BAAAKJ010000044">
    <property type="protein sequence ID" value="GAA1386418.1"/>
    <property type="molecule type" value="Genomic_DNA"/>
</dbReference>
<dbReference type="PROSITE" id="PS50995">
    <property type="entry name" value="HTH_MARR_2"/>
    <property type="match status" value="1"/>
</dbReference>
<dbReference type="PANTHER" id="PTHR33164">
    <property type="entry name" value="TRANSCRIPTIONAL REGULATOR, MARR FAMILY"/>
    <property type="match status" value="1"/>
</dbReference>
<dbReference type="InterPro" id="IPR036390">
    <property type="entry name" value="WH_DNA-bd_sf"/>
</dbReference>
<feature type="domain" description="HTH marR-type" evidence="1">
    <location>
        <begin position="27"/>
        <end position="163"/>
    </location>
</feature>
<comment type="caution">
    <text evidence="2">The sequence shown here is derived from an EMBL/GenBank/DDBJ whole genome shotgun (WGS) entry which is preliminary data.</text>
</comment>
<organism evidence="2 3">
    <name type="scientific">Kitasatospora putterlickiae</name>
    <dbReference type="NCBI Taxonomy" id="221725"/>
    <lineage>
        <taxon>Bacteria</taxon>
        <taxon>Bacillati</taxon>
        <taxon>Actinomycetota</taxon>
        <taxon>Actinomycetes</taxon>
        <taxon>Kitasatosporales</taxon>
        <taxon>Streptomycetaceae</taxon>
        <taxon>Kitasatospora</taxon>
    </lineage>
</organism>
<dbReference type="SMART" id="SM00347">
    <property type="entry name" value="HTH_MARR"/>
    <property type="match status" value="1"/>
</dbReference>
<dbReference type="Pfam" id="PF01047">
    <property type="entry name" value="MarR"/>
    <property type="match status" value="1"/>
</dbReference>
<dbReference type="SUPFAM" id="SSF46785">
    <property type="entry name" value="Winged helix' DNA-binding domain"/>
    <property type="match status" value="1"/>
</dbReference>